<feature type="transmembrane region" description="Helical" evidence="1">
    <location>
        <begin position="311"/>
        <end position="331"/>
    </location>
</feature>
<feature type="transmembrane region" description="Helical" evidence="1">
    <location>
        <begin position="343"/>
        <end position="363"/>
    </location>
</feature>
<dbReference type="OrthoDB" id="72269at2759"/>
<name>A0A9N8KR86_9PEZI</name>
<feature type="transmembrane region" description="Helical" evidence="1">
    <location>
        <begin position="122"/>
        <end position="141"/>
    </location>
</feature>
<keyword evidence="1" id="KW-1133">Transmembrane helix</keyword>
<feature type="transmembrane region" description="Helical" evidence="1">
    <location>
        <begin position="82"/>
        <end position="102"/>
    </location>
</feature>
<accession>A0A9N8KR86</accession>
<feature type="transmembrane region" description="Helical" evidence="1">
    <location>
        <begin position="7"/>
        <end position="25"/>
    </location>
</feature>
<dbReference type="EMBL" id="CAINUL010000019">
    <property type="protein sequence ID" value="CAD0115485.1"/>
    <property type="molecule type" value="Genomic_DNA"/>
</dbReference>
<evidence type="ECO:0000256" key="1">
    <source>
        <dbReference type="SAM" id="Phobius"/>
    </source>
</evidence>
<comment type="caution">
    <text evidence="2">The sequence shown here is derived from an EMBL/GenBank/DDBJ whole genome shotgun (WGS) entry which is preliminary data.</text>
</comment>
<reference evidence="2" key="1">
    <citation type="submission" date="2020-06" db="EMBL/GenBank/DDBJ databases">
        <authorList>
            <person name="Onetto C."/>
        </authorList>
    </citation>
    <scope>NUCLEOTIDE SEQUENCE</scope>
</reference>
<dbReference type="AlphaFoldDB" id="A0A9N8KR86"/>
<keyword evidence="1" id="KW-0812">Transmembrane</keyword>
<feature type="transmembrane region" description="Helical" evidence="1">
    <location>
        <begin position="242"/>
        <end position="267"/>
    </location>
</feature>
<protein>
    <submittedName>
        <fullName evidence="2">Uncharacterized protein</fullName>
    </submittedName>
</protein>
<evidence type="ECO:0000313" key="2">
    <source>
        <dbReference type="EMBL" id="CAD0115485.1"/>
    </source>
</evidence>
<keyword evidence="1" id="KW-0472">Membrane</keyword>
<proteinExistence type="predicted"/>
<evidence type="ECO:0000313" key="3">
    <source>
        <dbReference type="Proteomes" id="UP000745764"/>
    </source>
</evidence>
<gene>
    <name evidence="2" type="ORF">AWRI4620_LOCUS9740</name>
</gene>
<dbReference type="Proteomes" id="UP000745764">
    <property type="component" value="Unassembled WGS sequence"/>
</dbReference>
<keyword evidence="3" id="KW-1185">Reference proteome</keyword>
<organism evidence="2 3">
    <name type="scientific">Aureobasidium uvarum</name>
    <dbReference type="NCBI Taxonomy" id="2773716"/>
    <lineage>
        <taxon>Eukaryota</taxon>
        <taxon>Fungi</taxon>
        <taxon>Dikarya</taxon>
        <taxon>Ascomycota</taxon>
        <taxon>Pezizomycotina</taxon>
        <taxon>Dothideomycetes</taxon>
        <taxon>Dothideomycetidae</taxon>
        <taxon>Dothideales</taxon>
        <taxon>Saccotheciaceae</taxon>
        <taxon>Aureobasidium</taxon>
    </lineage>
</organism>
<sequence>MHLIVRNAILIGLAVSGYVALWQFATENGTFSLMKADSSQNRLPGTGQKYTTEFTRWSWLDEFLRSLLTIFWPMVNGTRPGSSLMCFYFAGQGIVAWILTALEGQRQLNKNSWTVASLTTAYGLLFQGLGIGVIGPIFLAFTPVGKQSTSHVFVNHKTDIDAMIPATIGGIIVPTILMSLHAPTIVSLEQKVDLIRLWQFFPLLFRLGQRVWTSFILVRLSTYKDELAEKSPRNQRRAFRRVYIFGLCCAAIPHVSTIAVSITSLLFPTFFANNIPAEFHPTNLFIPVSPFSVKQAGTVGEGAHWFLQWDMTLMFLTYLVWAYFAVVKVIYPSSGVLSTSLLLRLAGWSLIFGPMGAAMLAVWKRDDIVFEAEEQKIKSRKISPEEVAALAQARDKNA</sequence>
<feature type="transmembrane region" description="Helical" evidence="1">
    <location>
        <begin position="162"/>
        <end position="180"/>
    </location>
</feature>